<protein>
    <recommendedName>
        <fullName evidence="2">Conserved oligomeric Golgi complex subunit 5</fullName>
    </recommendedName>
</protein>
<evidence type="ECO:0000313" key="8">
    <source>
        <dbReference type="Proteomes" id="UP000001996"/>
    </source>
</evidence>
<dbReference type="OMA" id="YFWRTLA"/>
<evidence type="ECO:0000256" key="1">
    <source>
        <dbReference type="ARBA" id="ARBA00004395"/>
    </source>
</evidence>
<dbReference type="GO" id="GO:0017119">
    <property type="term" value="C:Golgi transport complex"/>
    <property type="evidence" value="ECO:0007669"/>
    <property type="project" value="InterPro"/>
</dbReference>
<dbReference type="HOGENOM" id="CLU_060138_1_0_1"/>
<feature type="domain" description="Conserved oligomeric Golgi complex subunit 5 helical" evidence="6">
    <location>
        <begin position="211"/>
        <end position="391"/>
    </location>
</feature>
<comment type="subcellular location">
    <subcellularLocation>
        <location evidence="1">Golgi apparatus membrane</location>
        <topology evidence="1">Peripheral membrane protein</topology>
    </subcellularLocation>
</comment>
<dbReference type="GeneID" id="5235887"/>
<dbReference type="FunCoup" id="A5DSK3">
    <property type="interactions" value="32"/>
</dbReference>
<dbReference type="KEGG" id="lel:PVL30_000330"/>
<proteinExistence type="predicted"/>
<dbReference type="Pfam" id="PF10392">
    <property type="entry name" value="COG5_N"/>
    <property type="match status" value="1"/>
</dbReference>
<evidence type="ECO:0000259" key="6">
    <source>
        <dbReference type="Pfam" id="PF20649"/>
    </source>
</evidence>
<dbReference type="STRING" id="379508.A5DSK3"/>
<dbReference type="GO" id="GO:0006891">
    <property type="term" value="P:intra-Golgi vesicle-mediated transport"/>
    <property type="evidence" value="ECO:0007669"/>
    <property type="project" value="InterPro"/>
</dbReference>
<keyword evidence="3" id="KW-0333">Golgi apparatus</keyword>
<organism evidence="7 8">
    <name type="scientific">Lodderomyces elongisporus (strain ATCC 11503 / CBS 2605 / JCM 1781 / NBRC 1676 / NRRL YB-4239)</name>
    <name type="common">Yeast</name>
    <name type="synonym">Saccharomyces elongisporus</name>
    <dbReference type="NCBI Taxonomy" id="379508"/>
    <lineage>
        <taxon>Eukaryota</taxon>
        <taxon>Fungi</taxon>
        <taxon>Dikarya</taxon>
        <taxon>Ascomycota</taxon>
        <taxon>Saccharomycotina</taxon>
        <taxon>Pichiomycetes</taxon>
        <taxon>Debaryomycetaceae</taxon>
        <taxon>Candida/Lodderomyces clade</taxon>
        <taxon>Lodderomyces</taxon>
    </lineage>
</organism>
<dbReference type="Proteomes" id="UP000001996">
    <property type="component" value="Unassembled WGS sequence"/>
</dbReference>
<keyword evidence="4" id="KW-0472">Membrane</keyword>
<dbReference type="InterPro" id="IPR048485">
    <property type="entry name" value="COG5_helical"/>
</dbReference>
<sequence>MVVPTNSATSASSANAANLTTTANELEDFEAYLESDFNAVKFAGDILSISNGSENPELDLATPLKKLKYDLNELEKRMKSISSSNYDSLIKNFSEIEQYRKVTQDRINPALKQINKPFEKIKHEVIEPYEKAVKLNNALKKMCTTVLLLRSVGFFILIIQQLEEVQSMLLSLGRVQSDSGDVIKLSRLHNQLQSLYEELAKESGKDTSALSIKLVRDYRTTADTRRQILIQECSNTIGTELGKVTGLHIKNTKLYNSLQALYILTSKEFFIVFDKSSIQKQVTLSTGQLSKALQSPRNFTSILMETRESAMAYFDKLTDLLRNWKFHVHDDTVPITQIILMEFKVDAFSKIYWQRLAQQFKRNIVATMARGGPISKNLKVYSQGLKTAVAEKITNELEKTLLLDALTMIDYQ</sequence>
<keyword evidence="8" id="KW-1185">Reference proteome</keyword>
<dbReference type="GO" id="GO:0000139">
    <property type="term" value="C:Golgi membrane"/>
    <property type="evidence" value="ECO:0007669"/>
    <property type="project" value="UniProtKB-SubCell"/>
</dbReference>
<dbReference type="PANTHER" id="PTHR13228">
    <property type="entry name" value="CONSERVED OLIGOMERIC GOLGI COMPLEX COMPONENT 5"/>
    <property type="match status" value="1"/>
</dbReference>
<dbReference type="OrthoDB" id="18786at2759"/>
<reference evidence="7 8" key="1">
    <citation type="journal article" date="2009" name="Nature">
        <title>Evolution of pathogenicity and sexual reproduction in eight Candida genomes.</title>
        <authorList>
            <person name="Butler G."/>
            <person name="Rasmussen M.D."/>
            <person name="Lin M.F."/>
            <person name="Santos M.A."/>
            <person name="Sakthikumar S."/>
            <person name="Munro C.A."/>
            <person name="Rheinbay E."/>
            <person name="Grabherr M."/>
            <person name="Forche A."/>
            <person name="Reedy J.L."/>
            <person name="Agrafioti I."/>
            <person name="Arnaud M.B."/>
            <person name="Bates S."/>
            <person name="Brown A.J."/>
            <person name="Brunke S."/>
            <person name="Costanzo M.C."/>
            <person name="Fitzpatrick D.A."/>
            <person name="de Groot P.W."/>
            <person name="Harris D."/>
            <person name="Hoyer L.L."/>
            <person name="Hube B."/>
            <person name="Klis F.M."/>
            <person name="Kodira C."/>
            <person name="Lennard N."/>
            <person name="Logue M.E."/>
            <person name="Martin R."/>
            <person name="Neiman A.M."/>
            <person name="Nikolaou E."/>
            <person name="Quail M.A."/>
            <person name="Quinn J."/>
            <person name="Santos M.C."/>
            <person name="Schmitzberger F.F."/>
            <person name="Sherlock G."/>
            <person name="Shah P."/>
            <person name="Silverstein K.A."/>
            <person name="Skrzypek M.S."/>
            <person name="Soll D."/>
            <person name="Staggs R."/>
            <person name="Stansfield I."/>
            <person name="Stumpf M.P."/>
            <person name="Sudbery P.E."/>
            <person name="Srikantha T."/>
            <person name="Zeng Q."/>
            <person name="Berman J."/>
            <person name="Berriman M."/>
            <person name="Heitman J."/>
            <person name="Gow N.A."/>
            <person name="Lorenz M.C."/>
            <person name="Birren B.W."/>
            <person name="Kellis M."/>
            <person name="Cuomo C.A."/>
        </authorList>
    </citation>
    <scope>NUCLEOTIDE SEQUENCE [LARGE SCALE GENOMIC DNA]</scope>
    <source>
        <strain evidence="8">ATCC 11503 / BCRC 21390 / CBS 2605 / JCM 1781 / NBRC 1676 / NRRL YB-4239</strain>
    </source>
</reference>
<evidence type="ECO:0000256" key="2">
    <source>
        <dbReference type="ARBA" id="ARBA00020974"/>
    </source>
</evidence>
<evidence type="ECO:0000256" key="3">
    <source>
        <dbReference type="ARBA" id="ARBA00023034"/>
    </source>
</evidence>
<evidence type="ECO:0000256" key="4">
    <source>
        <dbReference type="ARBA" id="ARBA00023136"/>
    </source>
</evidence>
<dbReference type="InterPro" id="IPR019465">
    <property type="entry name" value="Cog5"/>
</dbReference>
<accession>A5DSK3</accession>
<dbReference type="InParanoid" id="A5DSK3"/>
<feature type="domain" description="Conserved oligomeric Golgi complex subunit 5 N-terminal" evidence="5">
    <location>
        <begin position="30"/>
        <end position="162"/>
    </location>
</feature>
<dbReference type="Pfam" id="PF20649">
    <property type="entry name" value="COG5_C"/>
    <property type="match status" value="1"/>
</dbReference>
<dbReference type="AlphaFoldDB" id="A5DSK3"/>
<dbReference type="InterPro" id="IPR049176">
    <property type="entry name" value="COG5_N"/>
</dbReference>
<dbReference type="EMBL" id="CH981524">
    <property type="protein sequence ID" value="EDK42161.1"/>
    <property type="molecule type" value="Genomic_DNA"/>
</dbReference>
<name>A5DSK3_LODEL</name>
<dbReference type="eggNOG" id="ENOG502QQP3">
    <property type="taxonomic scope" value="Eukaryota"/>
</dbReference>
<evidence type="ECO:0000313" key="7">
    <source>
        <dbReference type="EMBL" id="EDK42161.1"/>
    </source>
</evidence>
<dbReference type="PANTHER" id="PTHR13228:SF3">
    <property type="entry name" value="CONSERVED OLIGOMERIC GOLGI COMPLEX SUBUNIT 5"/>
    <property type="match status" value="1"/>
</dbReference>
<evidence type="ECO:0000259" key="5">
    <source>
        <dbReference type="Pfam" id="PF10392"/>
    </source>
</evidence>
<dbReference type="VEuPathDB" id="FungiDB:LELG_00339"/>
<gene>
    <name evidence="7" type="ORF">LELG_00339</name>
</gene>